<name>A0ABY7TK90_9SPHN</name>
<dbReference type="EMBL" id="CP117411">
    <property type="protein sequence ID" value="WCT73579.1"/>
    <property type="molecule type" value="Genomic_DNA"/>
</dbReference>
<feature type="transmembrane region" description="Helical" evidence="1">
    <location>
        <begin position="50"/>
        <end position="74"/>
    </location>
</feature>
<dbReference type="RefSeq" id="WP_273687916.1">
    <property type="nucleotide sequence ID" value="NZ_CP117411.1"/>
</dbReference>
<gene>
    <name evidence="2" type="ORF">PQ455_18540</name>
</gene>
<keyword evidence="1" id="KW-1133">Transmembrane helix</keyword>
<accession>A0ABY7TK90</accession>
<keyword evidence="1" id="KW-0472">Membrane</keyword>
<organism evidence="2 3">
    <name type="scientific">Sphingomonas naphthae</name>
    <dbReference type="NCBI Taxonomy" id="1813468"/>
    <lineage>
        <taxon>Bacteria</taxon>
        <taxon>Pseudomonadati</taxon>
        <taxon>Pseudomonadota</taxon>
        <taxon>Alphaproteobacteria</taxon>
        <taxon>Sphingomonadales</taxon>
        <taxon>Sphingomonadaceae</taxon>
        <taxon>Sphingomonas</taxon>
    </lineage>
</organism>
<protein>
    <recommendedName>
        <fullName evidence="4">Phage holin family protein</fullName>
    </recommendedName>
</protein>
<evidence type="ECO:0008006" key="4">
    <source>
        <dbReference type="Google" id="ProtNLM"/>
    </source>
</evidence>
<proteinExistence type="predicted"/>
<dbReference type="Proteomes" id="UP001220395">
    <property type="component" value="Chromosome"/>
</dbReference>
<keyword evidence="1" id="KW-0812">Transmembrane</keyword>
<feature type="transmembrane region" description="Helical" evidence="1">
    <location>
        <begin position="80"/>
        <end position="103"/>
    </location>
</feature>
<evidence type="ECO:0000313" key="3">
    <source>
        <dbReference type="Proteomes" id="UP001220395"/>
    </source>
</evidence>
<keyword evidence="3" id="KW-1185">Reference proteome</keyword>
<evidence type="ECO:0000256" key="1">
    <source>
        <dbReference type="SAM" id="Phobius"/>
    </source>
</evidence>
<evidence type="ECO:0000313" key="2">
    <source>
        <dbReference type="EMBL" id="WCT73579.1"/>
    </source>
</evidence>
<reference evidence="2 3" key="1">
    <citation type="submission" date="2023-02" db="EMBL/GenBank/DDBJ databases">
        <title>Genome sequence of Sphingomonas naphthae.</title>
        <authorList>
            <person name="Kim S."/>
            <person name="Heo J."/>
            <person name="Kwon S.-W."/>
        </authorList>
    </citation>
    <scope>NUCLEOTIDE SEQUENCE [LARGE SCALE GENOMIC DNA]</scope>
    <source>
        <strain evidence="2 3">KACC 18716</strain>
    </source>
</reference>
<sequence>MEKPGELRGESIGALFSRLIDRARDVLRAEVTYYRETATAKVTGLVKPAVLGFVALMFVQASLTVLVVTIGIVLGRWLGAAAGLFAAVAAGLLIAALLGWIAMRLATGKK</sequence>